<evidence type="ECO:0000259" key="4">
    <source>
        <dbReference type="SMART" id="SM00963"/>
    </source>
</evidence>
<reference evidence="5 6" key="1">
    <citation type="submission" date="2022-09" db="EMBL/GenBank/DDBJ databases">
        <authorList>
            <person name="Palmer J.M."/>
        </authorList>
    </citation>
    <scope>NUCLEOTIDE SEQUENCE [LARGE SCALE GENOMIC DNA]</scope>
    <source>
        <strain evidence="5 6">DSM 7382</strain>
    </source>
</reference>
<evidence type="ECO:0000313" key="6">
    <source>
        <dbReference type="Proteomes" id="UP001385951"/>
    </source>
</evidence>
<dbReference type="PANTHER" id="PTHR11564:SF5">
    <property type="entry name" value="SIGNAL RECOGNITION PARTICLE SUBUNIT SRP54"/>
    <property type="match status" value="1"/>
</dbReference>
<comment type="caution">
    <text evidence="5">The sequence shown here is derived from an EMBL/GenBank/DDBJ whole genome shotgun (WGS) entry which is preliminary data.</text>
</comment>
<dbReference type="InterPro" id="IPR027417">
    <property type="entry name" value="P-loop_NTPase"/>
</dbReference>
<dbReference type="GO" id="GO:0003924">
    <property type="term" value="F:GTPase activity"/>
    <property type="evidence" value="ECO:0007669"/>
    <property type="project" value="InterPro"/>
</dbReference>
<keyword evidence="2" id="KW-0547">Nucleotide-binding</keyword>
<dbReference type="Pfam" id="PF02881">
    <property type="entry name" value="SRP54_N"/>
    <property type="match status" value="1"/>
</dbReference>
<evidence type="ECO:0000313" key="5">
    <source>
        <dbReference type="EMBL" id="KAK7693510.1"/>
    </source>
</evidence>
<evidence type="ECO:0000256" key="2">
    <source>
        <dbReference type="ARBA" id="ARBA00022741"/>
    </source>
</evidence>
<dbReference type="FunFam" id="1.20.120.140:FF:000001">
    <property type="entry name" value="Signal recognition particle GTPase"/>
    <property type="match status" value="1"/>
</dbReference>
<dbReference type="InterPro" id="IPR013822">
    <property type="entry name" value="Signal_recog_particl_SRP54_hlx"/>
</dbReference>
<dbReference type="AlphaFoldDB" id="A0AAW0GJM0"/>
<gene>
    <name evidence="5" type="ORF">QCA50_003078</name>
</gene>
<dbReference type="GO" id="GO:0006616">
    <property type="term" value="P:SRP-dependent cotranslational protein targeting to membrane, translocation"/>
    <property type="evidence" value="ECO:0007669"/>
    <property type="project" value="TreeGrafter"/>
</dbReference>
<dbReference type="EMBL" id="JASBNA010000003">
    <property type="protein sequence ID" value="KAK7693510.1"/>
    <property type="molecule type" value="Genomic_DNA"/>
</dbReference>
<dbReference type="GO" id="GO:0005829">
    <property type="term" value="C:cytosol"/>
    <property type="evidence" value="ECO:0007669"/>
    <property type="project" value="TreeGrafter"/>
</dbReference>
<dbReference type="Gene3D" id="1.20.120.140">
    <property type="entry name" value="Signal recognition particle SRP54, nucleotide-binding domain"/>
    <property type="match status" value="1"/>
</dbReference>
<dbReference type="GO" id="GO:0030942">
    <property type="term" value="F:endoplasmic reticulum signal peptide binding"/>
    <property type="evidence" value="ECO:0007669"/>
    <property type="project" value="TreeGrafter"/>
</dbReference>
<organism evidence="5 6">
    <name type="scientific">Cerrena zonata</name>
    <dbReference type="NCBI Taxonomy" id="2478898"/>
    <lineage>
        <taxon>Eukaryota</taxon>
        <taxon>Fungi</taxon>
        <taxon>Dikarya</taxon>
        <taxon>Basidiomycota</taxon>
        <taxon>Agaricomycotina</taxon>
        <taxon>Agaricomycetes</taxon>
        <taxon>Polyporales</taxon>
        <taxon>Cerrenaceae</taxon>
        <taxon>Cerrena</taxon>
    </lineage>
</organism>
<dbReference type="PANTHER" id="PTHR11564">
    <property type="entry name" value="SIGNAL RECOGNITION PARTICLE 54K PROTEIN SRP54"/>
    <property type="match status" value="1"/>
</dbReference>
<proteinExistence type="predicted"/>
<protein>
    <recommendedName>
        <fullName evidence="4">Signal recognition particle SRP54 helical bundle domain-containing protein</fullName>
    </recommendedName>
</protein>
<sequence>MVLADLGRKLNAALSSLNRAPVVDEKVLDALLKEVCAALLESDVNVKLVASLRSKVKTKVKASLESGADKGKDTNRKNIVQKAIFDELVQLVDPGVEPYKPKKGQSNVIMAVGLQGNGKTTTCTKLAVYYQKRGFKSCIVCADTFRAGAFDQTRQSATKAKVAYFGSYTETDPVSIAAQGCC</sequence>
<dbReference type="InterPro" id="IPR000897">
    <property type="entry name" value="SRP54_GTPase_dom"/>
</dbReference>
<evidence type="ECO:0000256" key="3">
    <source>
        <dbReference type="ARBA" id="ARBA00023134"/>
    </source>
</evidence>
<evidence type="ECO:0000256" key="1">
    <source>
        <dbReference type="ARBA" id="ARBA00004496"/>
    </source>
</evidence>
<keyword evidence="3" id="KW-0342">GTP-binding</keyword>
<dbReference type="Gene3D" id="3.40.50.300">
    <property type="entry name" value="P-loop containing nucleotide triphosphate hydrolases"/>
    <property type="match status" value="1"/>
</dbReference>
<dbReference type="SUPFAM" id="SSF47364">
    <property type="entry name" value="Domain of the SRP/SRP receptor G-proteins"/>
    <property type="match status" value="1"/>
</dbReference>
<dbReference type="Pfam" id="PF00448">
    <property type="entry name" value="SRP54"/>
    <property type="match status" value="1"/>
</dbReference>
<feature type="domain" description="Signal recognition particle SRP54 helical bundle" evidence="4">
    <location>
        <begin position="2"/>
        <end position="92"/>
    </location>
</feature>
<dbReference type="SMART" id="SM00963">
    <property type="entry name" value="SRP54_N"/>
    <property type="match status" value="1"/>
</dbReference>
<dbReference type="GO" id="GO:0005786">
    <property type="term" value="C:signal recognition particle, endoplasmic reticulum targeting"/>
    <property type="evidence" value="ECO:0007669"/>
    <property type="project" value="TreeGrafter"/>
</dbReference>
<dbReference type="InterPro" id="IPR042101">
    <property type="entry name" value="SRP54_N_sf"/>
</dbReference>
<comment type="subcellular location">
    <subcellularLocation>
        <location evidence="1">Cytoplasm</location>
    </subcellularLocation>
</comment>
<name>A0AAW0GJM0_9APHY</name>
<dbReference type="InterPro" id="IPR036225">
    <property type="entry name" value="SRP/SRP_N"/>
</dbReference>
<accession>A0AAW0GJM0</accession>
<dbReference type="GO" id="GO:0005525">
    <property type="term" value="F:GTP binding"/>
    <property type="evidence" value="ECO:0007669"/>
    <property type="project" value="UniProtKB-KW"/>
</dbReference>
<dbReference type="InterPro" id="IPR022941">
    <property type="entry name" value="SRP54"/>
</dbReference>
<keyword evidence="6" id="KW-1185">Reference proteome</keyword>
<dbReference type="SUPFAM" id="SSF52540">
    <property type="entry name" value="P-loop containing nucleoside triphosphate hydrolases"/>
    <property type="match status" value="1"/>
</dbReference>
<dbReference type="GO" id="GO:0008312">
    <property type="term" value="F:7S RNA binding"/>
    <property type="evidence" value="ECO:0007669"/>
    <property type="project" value="TreeGrafter"/>
</dbReference>
<dbReference type="Proteomes" id="UP001385951">
    <property type="component" value="Unassembled WGS sequence"/>
</dbReference>